<comment type="caution">
    <text evidence="12">The sequence shown here is derived from an EMBL/GenBank/DDBJ whole genome shotgun (WGS) entry which is preliminary data.</text>
</comment>
<evidence type="ECO:0000256" key="2">
    <source>
        <dbReference type="ARBA" id="ARBA00022723"/>
    </source>
</evidence>
<comment type="function">
    <text evidence="10">CRISPR (clustered regularly interspaced short palindromic repeat), is an adaptive immune system that provides protection against mobile genetic elements (viruses, transposable elements and conjugative plasmids). CRISPR clusters contain spacers, sequences complementary to antecedent mobile elements, and target invading nucleic acids. CRISPR clusters are transcribed and processed into CRISPR RNA (crRNA). Acts as a dsDNA endonuclease. Involved in the integration of spacer DNA into the CRISPR cassette.</text>
</comment>
<evidence type="ECO:0000256" key="6">
    <source>
        <dbReference type="ARBA" id="ARBA00023118"/>
    </source>
</evidence>
<dbReference type="GO" id="GO:0003677">
    <property type="term" value="F:DNA binding"/>
    <property type="evidence" value="ECO:0007669"/>
    <property type="project" value="UniProtKB-KW"/>
</dbReference>
<dbReference type="InterPro" id="IPR019855">
    <property type="entry name" value="CRISPR-assoc_Cas1_NMENI"/>
</dbReference>
<reference evidence="13" key="1">
    <citation type="submission" date="2016-01" db="EMBL/GenBank/DDBJ databases">
        <authorList>
            <person name="Mitreva M."/>
            <person name="Pepin K.H."/>
            <person name="Mihindukulasuriya K.A."/>
            <person name="Fulton R."/>
            <person name="Fronick C."/>
            <person name="O'Laughlin M."/>
            <person name="Miner T."/>
            <person name="Herter B."/>
            <person name="Rosa B.A."/>
            <person name="Cordes M."/>
            <person name="Tomlinson C."/>
            <person name="Wollam A."/>
            <person name="Palsikar V.B."/>
            <person name="Mardis E.R."/>
            <person name="Wilson R.K."/>
        </authorList>
    </citation>
    <scope>NUCLEOTIDE SEQUENCE [LARGE SCALE GENOMIC DNA]</scope>
    <source>
        <strain evidence="13">DNF01167</strain>
    </source>
</reference>
<dbReference type="GO" id="GO:0016787">
    <property type="term" value="F:hydrolase activity"/>
    <property type="evidence" value="ECO:0007669"/>
    <property type="project" value="UniProtKB-KW"/>
</dbReference>
<keyword evidence="4 10" id="KW-0378">Hydrolase</keyword>
<evidence type="ECO:0000256" key="7">
    <source>
        <dbReference type="ARBA" id="ARBA00023125"/>
    </source>
</evidence>
<comment type="subunit">
    <text evidence="9 10">Homodimer, forms a heterotetramer with a Cas2 homodimer.</text>
</comment>
<keyword evidence="1 10" id="KW-0540">Nuclease</keyword>
<evidence type="ECO:0000313" key="12">
    <source>
        <dbReference type="EMBL" id="KXB60992.1"/>
    </source>
</evidence>
<comment type="similarity">
    <text evidence="10">Belongs to the CRISPR-associated endonuclease Cas1 family.</text>
</comment>
<dbReference type="PANTHER" id="PTHR34353">
    <property type="entry name" value="CRISPR-ASSOCIATED ENDONUCLEASE CAS1 1"/>
    <property type="match status" value="1"/>
</dbReference>
<dbReference type="Proteomes" id="UP000070355">
    <property type="component" value="Unassembled WGS sequence"/>
</dbReference>
<keyword evidence="11" id="KW-0812">Transmembrane</keyword>
<evidence type="ECO:0000256" key="8">
    <source>
        <dbReference type="ARBA" id="ARBA00023211"/>
    </source>
</evidence>
<keyword evidence="8 10" id="KW-0464">Manganese</keyword>
<keyword evidence="6 10" id="KW-0051">Antiviral defense</keyword>
<dbReference type="AlphaFoldDB" id="A0A133ZZW0"/>
<feature type="binding site" evidence="10">
    <location>
        <position position="147"/>
    </location>
    <ligand>
        <name>Mn(2+)</name>
        <dbReference type="ChEBI" id="CHEBI:29035"/>
    </ligand>
</feature>
<evidence type="ECO:0000256" key="3">
    <source>
        <dbReference type="ARBA" id="ARBA00022759"/>
    </source>
</evidence>
<dbReference type="InterPro" id="IPR042206">
    <property type="entry name" value="CRISPR-assoc_Cas1_C"/>
</dbReference>
<evidence type="ECO:0000256" key="10">
    <source>
        <dbReference type="HAMAP-Rule" id="MF_01470"/>
    </source>
</evidence>
<feature type="binding site" evidence="10">
    <location>
        <position position="203"/>
    </location>
    <ligand>
        <name>Mn(2+)</name>
        <dbReference type="ChEBI" id="CHEBI:29035"/>
    </ligand>
</feature>
<name>A0A133ZZW0_9BACL</name>
<dbReference type="EMBL" id="LSDC01000047">
    <property type="protein sequence ID" value="KXB60992.1"/>
    <property type="molecule type" value="Genomic_DNA"/>
</dbReference>
<dbReference type="Gene3D" id="3.100.10.20">
    <property type="entry name" value="CRISPR-associated endonuclease Cas1, N-terminal domain"/>
    <property type="match status" value="1"/>
</dbReference>
<dbReference type="PANTHER" id="PTHR34353:SF2">
    <property type="entry name" value="CRISPR-ASSOCIATED ENDONUCLEASE CAS1 1"/>
    <property type="match status" value="1"/>
</dbReference>
<dbReference type="OrthoDB" id="9803119at2"/>
<feature type="transmembrane region" description="Helical" evidence="11">
    <location>
        <begin position="37"/>
        <end position="54"/>
    </location>
</feature>
<dbReference type="STRING" id="1379.HMPREF3186_00752"/>
<dbReference type="GO" id="GO:0051607">
    <property type="term" value="P:defense response to virus"/>
    <property type="evidence" value="ECO:0007669"/>
    <property type="project" value="UniProtKB-UniRule"/>
</dbReference>
<dbReference type="Pfam" id="PF01867">
    <property type="entry name" value="Cas_Cas1"/>
    <property type="match status" value="1"/>
</dbReference>
<gene>
    <name evidence="10" type="primary">cas1</name>
    <name evidence="12" type="ORF">HMPREF3186_00752</name>
</gene>
<evidence type="ECO:0000256" key="4">
    <source>
        <dbReference type="ARBA" id="ARBA00022801"/>
    </source>
</evidence>
<dbReference type="HAMAP" id="MF_01470">
    <property type="entry name" value="Cas1"/>
    <property type="match status" value="1"/>
</dbReference>
<evidence type="ECO:0000256" key="9">
    <source>
        <dbReference type="ARBA" id="ARBA00038592"/>
    </source>
</evidence>
<dbReference type="InterPro" id="IPR002729">
    <property type="entry name" value="CRISPR-assoc_Cas1"/>
</dbReference>
<keyword evidence="5 10" id="KW-0460">Magnesium</keyword>
<dbReference type="EC" id="3.1.-.-" evidence="10"/>
<dbReference type="Gene3D" id="1.20.120.920">
    <property type="entry name" value="CRISPR-associated endonuclease Cas1, C-terminal domain"/>
    <property type="match status" value="1"/>
</dbReference>
<keyword evidence="2 10" id="KW-0479">Metal-binding</keyword>
<keyword evidence="11" id="KW-0472">Membrane</keyword>
<dbReference type="GO" id="GO:0004520">
    <property type="term" value="F:DNA endonuclease activity"/>
    <property type="evidence" value="ECO:0007669"/>
    <property type="project" value="InterPro"/>
</dbReference>
<evidence type="ECO:0000256" key="1">
    <source>
        <dbReference type="ARBA" id="ARBA00022722"/>
    </source>
</evidence>
<evidence type="ECO:0000256" key="11">
    <source>
        <dbReference type="SAM" id="Phobius"/>
    </source>
</evidence>
<dbReference type="GO" id="GO:0046872">
    <property type="term" value="F:metal ion binding"/>
    <property type="evidence" value="ECO:0007669"/>
    <property type="project" value="UniProtKB-UniRule"/>
</dbReference>
<keyword evidence="7 10" id="KW-0238">DNA-binding</keyword>
<dbReference type="InterPro" id="IPR050646">
    <property type="entry name" value="Cas1"/>
</dbReference>
<dbReference type="PATRIC" id="fig|1379.3.peg.730"/>
<accession>A0A133ZZW0</accession>
<feature type="binding site" evidence="10">
    <location>
        <position position="218"/>
    </location>
    <ligand>
        <name>Mn(2+)</name>
        <dbReference type="ChEBI" id="CHEBI:29035"/>
    </ligand>
</feature>
<dbReference type="RefSeq" id="WP_060913973.1">
    <property type="nucleotide sequence ID" value="NZ_KQ959948.1"/>
</dbReference>
<dbReference type="InterPro" id="IPR042211">
    <property type="entry name" value="CRISPR-assoc_Cas1_N"/>
</dbReference>
<protein>
    <recommendedName>
        <fullName evidence="10">CRISPR-associated endonuclease Cas1</fullName>
        <ecNumber evidence="10">3.1.-.-</ecNumber>
    </recommendedName>
</protein>
<organism evidence="12 13">
    <name type="scientific">Gemella haemolysans</name>
    <dbReference type="NCBI Taxonomy" id="1379"/>
    <lineage>
        <taxon>Bacteria</taxon>
        <taxon>Bacillati</taxon>
        <taxon>Bacillota</taxon>
        <taxon>Bacilli</taxon>
        <taxon>Bacillales</taxon>
        <taxon>Gemellaceae</taxon>
        <taxon>Gemella</taxon>
    </lineage>
</organism>
<dbReference type="NCBIfam" id="TIGR00287">
    <property type="entry name" value="cas1"/>
    <property type="match status" value="1"/>
</dbReference>
<dbReference type="NCBIfam" id="TIGR03639">
    <property type="entry name" value="cas1_NMENI"/>
    <property type="match status" value="1"/>
</dbReference>
<proteinExistence type="inferred from homology"/>
<sequence length="291" mass="34241">MTWRTIIVRDRAKLDYSLNFLTVRKEAETKKVSLNEIYMIIIESTAVTITAVLLNELMKNKIKVIFCDEKRNPSSELIPYYGSHDTSLKYKNQLEWSTESKERIWTRIVYEKINNQMLLLKKLGKEEYKLLEQYLTELEWNDSSNREGHAAKVYFNAMFGMGFSRNKECFTNAALDYGYSIILSAFNREIVSCGYFTQLGLCHRNPYNKFNLASDFMEPFRILVDEIVFGLDADEFTKDHKNLLVNILNNTIEIDDKEQTVANAIKIYVRSLFTSLKENDLEYIKMYKYEL</sequence>
<keyword evidence="11" id="KW-1133">Transmembrane helix</keyword>
<dbReference type="GO" id="GO:0043571">
    <property type="term" value="P:maintenance of CRISPR repeat elements"/>
    <property type="evidence" value="ECO:0007669"/>
    <property type="project" value="UniProtKB-UniRule"/>
</dbReference>
<evidence type="ECO:0000313" key="13">
    <source>
        <dbReference type="Proteomes" id="UP000070355"/>
    </source>
</evidence>
<keyword evidence="3 10" id="KW-0255">Endonuclease</keyword>
<evidence type="ECO:0000256" key="5">
    <source>
        <dbReference type="ARBA" id="ARBA00022842"/>
    </source>
</evidence>
<comment type="cofactor">
    <cofactor evidence="10">
        <name>Mg(2+)</name>
        <dbReference type="ChEBI" id="CHEBI:18420"/>
    </cofactor>
    <cofactor evidence="10">
        <name>Mn(2+)</name>
        <dbReference type="ChEBI" id="CHEBI:29035"/>
    </cofactor>
</comment>